<sequence length="232" mass="25568">MSALQHEKIKMLQAIEYKTISADKMVIGARKKQSHSTFLFVHQGGALIRLGKLEIPVVAGQGYWLPLNCLNALTILKGSLVSTLDFSVRSTISLPSAAGFVDDIAFISELIAQLRTKKHSKQNDWQGSYGRLLRCARDFFSETQPNDRYGADVKAVIKGLEKLAEGTDLSPQYASLFQMAFGIDNNDLHTQLVVRDWVRQRKSGQSNAKIAAAASLKETDIAAQLEEVAGFI</sequence>
<reference evidence="1" key="1">
    <citation type="submission" date="2021-12" db="EMBL/GenBank/DDBJ databases">
        <title>Enterovibrio ZSDZ35 sp. nov. and Enterovibrio ZSDZ42 sp. nov., isolated from coastal seawater in Qingdao.</title>
        <authorList>
            <person name="Zhang P."/>
        </authorList>
    </citation>
    <scope>NUCLEOTIDE SEQUENCE</scope>
    <source>
        <strain evidence="1">ZSDZ35</strain>
    </source>
</reference>
<dbReference type="RefSeq" id="WP_274139508.1">
    <property type="nucleotide sequence ID" value="NZ_JAJUBB010000001.1"/>
</dbReference>
<comment type="caution">
    <text evidence="1">The sequence shown here is derived from an EMBL/GenBank/DDBJ whole genome shotgun (WGS) entry which is preliminary data.</text>
</comment>
<proteinExistence type="predicted"/>
<accession>A0ABT5QFE5</accession>
<keyword evidence="2" id="KW-1185">Reference proteome</keyword>
<evidence type="ECO:0000313" key="1">
    <source>
        <dbReference type="EMBL" id="MDD1779705.1"/>
    </source>
</evidence>
<organism evidence="1 2">
    <name type="scientific">Enterovibrio qingdaonensis</name>
    <dbReference type="NCBI Taxonomy" id="2899818"/>
    <lineage>
        <taxon>Bacteria</taxon>
        <taxon>Pseudomonadati</taxon>
        <taxon>Pseudomonadota</taxon>
        <taxon>Gammaproteobacteria</taxon>
        <taxon>Vibrionales</taxon>
        <taxon>Vibrionaceae</taxon>
        <taxon>Enterovibrio</taxon>
    </lineage>
</organism>
<evidence type="ECO:0000313" key="2">
    <source>
        <dbReference type="Proteomes" id="UP001149821"/>
    </source>
</evidence>
<dbReference type="EMBL" id="JAJUBB010000001">
    <property type="protein sequence ID" value="MDD1779705.1"/>
    <property type="molecule type" value="Genomic_DNA"/>
</dbReference>
<evidence type="ECO:0008006" key="3">
    <source>
        <dbReference type="Google" id="ProtNLM"/>
    </source>
</evidence>
<name>A0ABT5QFE5_9GAMM</name>
<protein>
    <recommendedName>
        <fullName evidence="3">AraC family transcriptional regulator</fullName>
    </recommendedName>
</protein>
<gene>
    <name evidence="1" type="ORF">LRP49_00725</name>
</gene>
<dbReference type="Proteomes" id="UP001149821">
    <property type="component" value="Unassembled WGS sequence"/>
</dbReference>